<protein>
    <recommendedName>
        <fullName evidence="2">DUF6534 domain-containing protein</fullName>
    </recommendedName>
</protein>
<evidence type="ECO:0000313" key="5">
    <source>
        <dbReference type="Proteomes" id="UP000199069"/>
    </source>
</evidence>
<feature type="domain" description="DUF6534" evidence="2">
    <location>
        <begin position="196"/>
        <end position="289"/>
    </location>
</feature>
<sequence>MGSTVSHIDQADYPAAQGVALQLNSDWTLGPLFFGWTANVFLCGVTVSWLAGYWRRAKGDKWTVKSAVLVAACSEVVTAILNLLSIISHGKDQNRSNDAISLLRGTDALSVLIGAFAAVAAQAFFALRCWRVLPKAARIPFLLWIAVLVLASAGSAFGITIVELINHGATDSTRGASPDAYTNLYNLALAWLFCGAAADISISAVLIARLWQKKRAANAGAAAAGRSGADGGLGGFMRVTFEAALCTTITAIVSGFTYVTLTETTNLSYAFSNLLPGLYALSLLWVLNSAHRLAEEIKLADLNTIQLVWDLSASPDGGVDGRDRCLSRIVEGTASGADGKRVSSEWEIKRGLASSKARGRLGENVQMLSIGRKASRKEGDEASLSGKRLVVGEGEAGFWLDEVDFRSTCERTIDGDDMA</sequence>
<dbReference type="EMBL" id="LCTV02000009">
    <property type="protein sequence ID" value="PRQ72743.1"/>
    <property type="molecule type" value="Genomic_DNA"/>
</dbReference>
<dbReference type="EMBL" id="CWKI01000009">
    <property type="protein sequence ID" value="CTR09146.1"/>
    <property type="molecule type" value="Genomic_DNA"/>
</dbReference>
<keyword evidence="1" id="KW-0812">Transmembrane</keyword>
<evidence type="ECO:0000313" key="4">
    <source>
        <dbReference type="EMBL" id="PRQ72743.1"/>
    </source>
</evidence>
<evidence type="ECO:0000256" key="1">
    <source>
        <dbReference type="SAM" id="Phobius"/>
    </source>
</evidence>
<dbReference type="PANTHER" id="PTHR40465">
    <property type="entry name" value="CHROMOSOME 1, WHOLE GENOME SHOTGUN SEQUENCE"/>
    <property type="match status" value="1"/>
</dbReference>
<reference evidence="3 5" key="1">
    <citation type="submission" date="2015-07" db="EMBL/GenBank/DDBJ databases">
        <authorList>
            <person name="Cajimat M.N.B."/>
            <person name="Milazzo M.L."/>
            <person name="Fulhorst C.F."/>
        </authorList>
    </citation>
    <scope>NUCLEOTIDE SEQUENCE [LARGE SCALE GENOMIC DNA]</scope>
    <source>
        <strain evidence="3">Single colony</strain>
    </source>
</reference>
<dbReference type="STRING" id="5286.A0A0K3CPM9"/>
<name>A0A0K3CPM9_RHOTO</name>
<feature type="transmembrane region" description="Helical" evidence="1">
    <location>
        <begin position="267"/>
        <end position="287"/>
    </location>
</feature>
<feature type="transmembrane region" description="Helical" evidence="1">
    <location>
        <begin position="141"/>
        <end position="165"/>
    </location>
</feature>
<evidence type="ECO:0000259" key="2">
    <source>
        <dbReference type="Pfam" id="PF20152"/>
    </source>
</evidence>
<dbReference type="OrthoDB" id="3268841at2759"/>
<evidence type="ECO:0000313" key="3">
    <source>
        <dbReference type="EMBL" id="CTR09146.1"/>
    </source>
</evidence>
<keyword evidence="1" id="KW-1133">Transmembrane helix</keyword>
<evidence type="ECO:0000313" key="6">
    <source>
        <dbReference type="Proteomes" id="UP000239560"/>
    </source>
</evidence>
<dbReference type="Proteomes" id="UP000199069">
    <property type="component" value="Unassembled WGS sequence"/>
</dbReference>
<feature type="transmembrane region" description="Helical" evidence="1">
    <location>
        <begin position="66"/>
        <end position="88"/>
    </location>
</feature>
<feature type="transmembrane region" description="Helical" evidence="1">
    <location>
        <begin position="108"/>
        <end position="129"/>
    </location>
</feature>
<keyword evidence="5" id="KW-1185">Reference proteome</keyword>
<dbReference type="OMA" id="FRSTCER"/>
<keyword evidence="1" id="KW-0472">Membrane</keyword>
<dbReference type="Pfam" id="PF20152">
    <property type="entry name" value="DUF6534"/>
    <property type="match status" value="1"/>
</dbReference>
<organism evidence="3 5">
    <name type="scientific">Rhodotorula toruloides</name>
    <name type="common">Yeast</name>
    <name type="synonym">Rhodosporidium toruloides</name>
    <dbReference type="NCBI Taxonomy" id="5286"/>
    <lineage>
        <taxon>Eukaryota</taxon>
        <taxon>Fungi</taxon>
        <taxon>Dikarya</taxon>
        <taxon>Basidiomycota</taxon>
        <taxon>Pucciniomycotina</taxon>
        <taxon>Microbotryomycetes</taxon>
        <taxon>Sporidiobolales</taxon>
        <taxon>Sporidiobolaceae</taxon>
        <taxon>Rhodotorula</taxon>
    </lineage>
</organism>
<proteinExistence type="predicted"/>
<feature type="transmembrane region" description="Helical" evidence="1">
    <location>
        <begin position="33"/>
        <end position="54"/>
    </location>
</feature>
<dbReference type="InterPro" id="IPR045339">
    <property type="entry name" value="DUF6534"/>
</dbReference>
<accession>A0A0K3CPM9</accession>
<dbReference type="Proteomes" id="UP000239560">
    <property type="component" value="Unassembled WGS sequence"/>
</dbReference>
<feature type="transmembrane region" description="Helical" evidence="1">
    <location>
        <begin position="243"/>
        <end position="261"/>
    </location>
</feature>
<reference evidence="4 6" key="2">
    <citation type="journal article" date="2018" name="Elife">
        <title>Functional genomics of lipid metabolism in the oleaginous yeast Rhodosporidium toruloides.</title>
        <authorList>
            <person name="Coradetti S.T."/>
            <person name="Pinel D."/>
            <person name="Geiselman G."/>
            <person name="Ito M."/>
            <person name="Mondo S."/>
            <person name="Reilly M.C."/>
            <person name="Cheng Y.F."/>
            <person name="Bauer S."/>
            <person name="Grigoriev I."/>
            <person name="Gladden J.M."/>
            <person name="Simmons B.A."/>
            <person name="Brem R."/>
            <person name="Arkin A.P."/>
            <person name="Skerker J.M."/>
        </authorList>
    </citation>
    <scope>NUCLEOTIDE SEQUENCE [LARGE SCALE GENOMIC DNA]</scope>
    <source>
        <strain evidence="4 6">NBRC 0880</strain>
    </source>
</reference>
<feature type="transmembrane region" description="Helical" evidence="1">
    <location>
        <begin position="185"/>
        <end position="208"/>
    </location>
</feature>
<dbReference type="PANTHER" id="PTHR40465:SF1">
    <property type="entry name" value="DUF6534 DOMAIN-CONTAINING PROTEIN"/>
    <property type="match status" value="1"/>
</dbReference>
<gene>
    <name evidence="3" type="primary">FGENESH: predicted gene_9.353</name>
    <name evidence="4" type="ORF">AAT19DRAFT_16667</name>
    <name evidence="3" type="ORF">BN2166_0050070</name>
</gene>
<dbReference type="AlphaFoldDB" id="A0A0K3CPM9"/>